<dbReference type="OrthoDB" id="416741at2759"/>
<dbReference type="STRING" id="42157.A0A182EWY0"/>
<gene>
    <name evidence="2" type="ORF">NOO_LOCUS12678</name>
</gene>
<organism evidence="4">
    <name type="scientific">Onchocerca ochengi</name>
    <name type="common">Filarial nematode worm</name>
    <dbReference type="NCBI Taxonomy" id="42157"/>
    <lineage>
        <taxon>Eukaryota</taxon>
        <taxon>Metazoa</taxon>
        <taxon>Ecdysozoa</taxon>
        <taxon>Nematoda</taxon>
        <taxon>Chromadorea</taxon>
        <taxon>Rhabditida</taxon>
        <taxon>Spirurina</taxon>
        <taxon>Spiruromorpha</taxon>
        <taxon>Filarioidea</taxon>
        <taxon>Onchocercidae</taxon>
        <taxon>Onchocerca</taxon>
    </lineage>
</organism>
<dbReference type="InterPro" id="IPR027417">
    <property type="entry name" value="P-loop_NTPase"/>
</dbReference>
<dbReference type="PANTHER" id="PTHR14074">
    <property type="entry name" value="HELICASE WITH DEATH DOMAIN-RELATED"/>
    <property type="match status" value="1"/>
</dbReference>
<dbReference type="InterPro" id="IPR051363">
    <property type="entry name" value="RLR_Helicase"/>
</dbReference>
<dbReference type="AlphaFoldDB" id="A0A182EWY0"/>
<dbReference type="Pfam" id="PF00271">
    <property type="entry name" value="Helicase_C"/>
    <property type="match status" value="1"/>
</dbReference>
<dbReference type="WBParaSite" id="nOo.2.0.1.t12678-RA">
    <property type="protein sequence ID" value="nOo.2.0.1.t12678-RA"/>
    <property type="gene ID" value="nOo.2.0.1.g12678"/>
</dbReference>
<protein>
    <submittedName>
        <fullName evidence="4">Helicase C-terminal domain-containing protein</fullName>
    </submittedName>
</protein>
<dbReference type="GO" id="GO:0005737">
    <property type="term" value="C:cytoplasm"/>
    <property type="evidence" value="ECO:0007669"/>
    <property type="project" value="TreeGrafter"/>
</dbReference>
<name>A0A182EWY0_ONCOC</name>
<dbReference type="Gene3D" id="3.40.50.300">
    <property type="entry name" value="P-loop containing nucleotide triphosphate hydrolases"/>
    <property type="match status" value="1"/>
</dbReference>
<accession>A0A182EWY0</accession>
<evidence type="ECO:0000259" key="1">
    <source>
        <dbReference type="Pfam" id="PF00271"/>
    </source>
</evidence>
<feature type="domain" description="Helicase C-terminal" evidence="1">
    <location>
        <begin position="82"/>
        <end position="162"/>
    </location>
</feature>
<evidence type="ECO:0000313" key="2">
    <source>
        <dbReference type="EMBL" id="VDM99714.1"/>
    </source>
</evidence>
<dbReference type="PANTHER" id="PTHR14074:SF16">
    <property type="entry name" value="ANTIVIRAL INNATE IMMUNE RESPONSE RECEPTOR RIG-I"/>
    <property type="match status" value="1"/>
</dbReference>
<evidence type="ECO:0000313" key="3">
    <source>
        <dbReference type="Proteomes" id="UP000271087"/>
    </source>
</evidence>
<proteinExistence type="predicted"/>
<sequence length="174" mass="19855">YYYRALCLSDLLPNWYAYNYLYENIMKEILPDAGDNAAIQNQLGMLFEKFVKPNELKFKENDTSEEKEILKILHTILREQYISDPASRTIIFVTTRKLAQYLSHHLNAIKIIDGSSRAVGFVTSSNQSSNLSGQTAEEQRTVIESFNQGTLKVLVATSVAEEEMNNPYVFAKKS</sequence>
<dbReference type="Proteomes" id="UP000271087">
    <property type="component" value="Unassembled WGS sequence"/>
</dbReference>
<reference evidence="4" key="1">
    <citation type="submission" date="2016-06" db="UniProtKB">
        <authorList>
            <consortium name="WormBaseParasite"/>
        </authorList>
    </citation>
    <scope>IDENTIFICATION</scope>
</reference>
<evidence type="ECO:0000313" key="4">
    <source>
        <dbReference type="WBParaSite" id="nOo.2.0.1.t12678-RA"/>
    </source>
</evidence>
<dbReference type="InterPro" id="IPR001650">
    <property type="entry name" value="Helicase_C-like"/>
</dbReference>
<dbReference type="SUPFAM" id="SSF52540">
    <property type="entry name" value="P-loop containing nucleoside triphosphate hydrolases"/>
    <property type="match status" value="1"/>
</dbReference>
<reference evidence="2 3" key="2">
    <citation type="submission" date="2018-08" db="EMBL/GenBank/DDBJ databases">
        <authorList>
            <person name="Laetsch R D."/>
            <person name="Stevens L."/>
            <person name="Kumar S."/>
            <person name="Blaxter L. M."/>
        </authorList>
    </citation>
    <scope>NUCLEOTIDE SEQUENCE [LARGE SCALE GENOMIC DNA]</scope>
</reference>
<dbReference type="Gene3D" id="1.20.1320.30">
    <property type="match status" value="1"/>
</dbReference>
<dbReference type="EMBL" id="UYRW01011557">
    <property type="protein sequence ID" value="VDM99714.1"/>
    <property type="molecule type" value="Genomic_DNA"/>
</dbReference>
<keyword evidence="3" id="KW-1185">Reference proteome</keyword>